<accession>A0A0A9FDY5</accession>
<reference evidence="1" key="2">
    <citation type="journal article" date="2015" name="Data Brief">
        <title>Shoot transcriptome of the giant reed, Arundo donax.</title>
        <authorList>
            <person name="Barrero R.A."/>
            <person name="Guerrero F.D."/>
            <person name="Moolhuijzen P."/>
            <person name="Goolsby J.A."/>
            <person name="Tidwell J."/>
            <person name="Bellgard S.E."/>
            <person name="Bellgard M.I."/>
        </authorList>
    </citation>
    <scope>NUCLEOTIDE SEQUENCE</scope>
    <source>
        <tissue evidence="1">Shoot tissue taken approximately 20 cm above the soil surface</tissue>
    </source>
</reference>
<dbReference type="EMBL" id="GBRH01188457">
    <property type="protein sequence ID" value="JAE09439.1"/>
    <property type="molecule type" value="Transcribed_RNA"/>
</dbReference>
<sequence length="21" mass="2379">MEATTFSSWKSAYLSILSRSL</sequence>
<protein>
    <submittedName>
        <fullName evidence="1">Uncharacterized protein</fullName>
    </submittedName>
</protein>
<organism evidence="1">
    <name type="scientific">Arundo donax</name>
    <name type="common">Giant reed</name>
    <name type="synonym">Donax arundinaceus</name>
    <dbReference type="NCBI Taxonomy" id="35708"/>
    <lineage>
        <taxon>Eukaryota</taxon>
        <taxon>Viridiplantae</taxon>
        <taxon>Streptophyta</taxon>
        <taxon>Embryophyta</taxon>
        <taxon>Tracheophyta</taxon>
        <taxon>Spermatophyta</taxon>
        <taxon>Magnoliopsida</taxon>
        <taxon>Liliopsida</taxon>
        <taxon>Poales</taxon>
        <taxon>Poaceae</taxon>
        <taxon>PACMAD clade</taxon>
        <taxon>Arundinoideae</taxon>
        <taxon>Arundineae</taxon>
        <taxon>Arundo</taxon>
    </lineage>
</organism>
<dbReference type="AlphaFoldDB" id="A0A0A9FDY5"/>
<reference evidence="1" key="1">
    <citation type="submission" date="2014-09" db="EMBL/GenBank/DDBJ databases">
        <authorList>
            <person name="Magalhaes I.L.F."/>
            <person name="Oliveira U."/>
            <person name="Santos F.R."/>
            <person name="Vidigal T.H.D.A."/>
            <person name="Brescovit A.D."/>
            <person name="Santos A.J."/>
        </authorList>
    </citation>
    <scope>NUCLEOTIDE SEQUENCE</scope>
    <source>
        <tissue evidence="1">Shoot tissue taken approximately 20 cm above the soil surface</tissue>
    </source>
</reference>
<name>A0A0A9FDY5_ARUDO</name>
<evidence type="ECO:0000313" key="1">
    <source>
        <dbReference type="EMBL" id="JAE09439.1"/>
    </source>
</evidence>
<proteinExistence type="predicted"/>